<keyword evidence="6" id="KW-0472">Membrane</keyword>
<keyword evidence="5 7" id="KW-0496">Mitochondrion</keyword>
<evidence type="ECO:0000256" key="3">
    <source>
        <dbReference type="ARBA" id="ARBA00022792"/>
    </source>
</evidence>
<dbReference type="EMBL" id="JANBQB010000643">
    <property type="protein sequence ID" value="KAJ1974521.1"/>
    <property type="molecule type" value="Genomic_DNA"/>
</dbReference>
<comment type="similarity">
    <text evidence="1 7">Belongs to the MICOS complex subunit Mic60 family.</text>
</comment>
<protein>
    <recommendedName>
        <fullName evidence="7">MICOS complex subunit MIC60</fullName>
    </recommendedName>
    <alternativeName>
        <fullName evidence="7">Mitofilin</fullName>
    </alternativeName>
</protein>
<comment type="subcellular location">
    <subcellularLocation>
        <location evidence="7">Mitochondrion inner membrane</location>
        <topology evidence="7">Single-pass membrane protein</topology>
    </subcellularLocation>
</comment>
<proteinExistence type="inferred from homology"/>
<feature type="region of interest" description="Disordered" evidence="8">
    <location>
        <begin position="36"/>
        <end position="64"/>
    </location>
</feature>
<feature type="compositionally biased region" description="Polar residues" evidence="8">
    <location>
        <begin position="39"/>
        <end position="50"/>
    </location>
</feature>
<evidence type="ECO:0000256" key="6">
    <source>
        <dbReference type="ARBA" id="ARBA00023136"/>
    </source>
</evidence>
<keyword evidence="10" id="KW-1185">Reference proteome</keyword>
<evidence type="ECO:0000256" key="2">
    <source>
        <dbReference type="ARBA" id="ARBA00022692"/>
    </source>
</evidence>
<comment type="caution">
    <text evidence="9">The sequence shown here is derived from an EMBL/GenBank/DDBJ whole genome shotgun (WGS) entry which is preliminary data.</text>
</comment>
<name>A0A9W8EAX4_9FUNG</name>
<organism evidence="9 10">
    <name type="scientific">Dimargaris verticillata</name>
    <dbReference type="NCBI Taxonomy" id="2761393"/>
    <lineage>
        <taxon>Eukaryota</taxon>
        <taxon>Fungi</taxon>
        <taxon>Fungi incertae sedis</taxon>
        <taxon>Zoopagomycota</taxon>
        <taxon>Kickxellomycotina</taxon>
        <taxon>Dimargaritomycetes</taxon>
        <taxon>Dimargaritales</taxon>
        <taxon>Dimargaritaceae</taxon>
        <taxon>Dimargaris</taxon>
    </lineage>
</organism>
<reference evidence="9" key="1">
    <citation type="submission" date="2022-07" db="EMBL/GenBank/DDBJ databases">
        <title>Phylogenomic reconstructions and comparative analyses of Kickxellomycotina fungi.</title>
        <authorList>
            <person name="Reynolds N.K."/>
            <person name="Stajich J.E."/>
            <person name="Barry K."/>
            <person name="Grigoriev I.V."/>
            <person name="Crous P."/>
            <person name="Smith M.E."/>
        </authorList>
    </citation>
    <scope>NUCLEOTIDE SEQUENCE</scope>
    <source>
        <strain evidence="9">RSA 567</strain>
    </source>
</reference>
<evidence type="ECO:0000256" key="4">
    <source>
        <dbReference type="ARBA" id="ARBA00022989"/>
    </source>
</evidence>
<feature type="compositionally biased region" description="Pro residues" evidence="8">
    <location>
        <begin position="52"/>
        <end position="61"/>
    </location>
</feature>
<comment type="function">
    <text evidence="7">Component of the MICOS complex, a large protein complex of the mitochondrial inner membrane that plays crucial roles in the maintenance of crista junctions, inner membrane architecture, and formation of contact sites to the outer membrane.</text>
</comment>
<feature type="region of interest" description="Disordered" evidence="8">
    <location>
        <begin position="151"/>
        <end position="191"/>
    </location>
</feature>
<evidence type="ECO:0000256" key="7">
    <source>
        <dbReference type="RuleBase" id="RU363000"/>
    </source>
</evidence>
<evidence type="ECO:0000256" key="8">
    <source>
        <dbReference type="SAM" id="MobiDB-lite"/>
    </source>
</evidence>
<evidence type="ECO:0000256" key="5">
    <source>
        <dbReference type="ARBA" id="ARBA00023128"/>
    </source>
</evidence>
<feature type="non-terminal residue" evidence="9">
    <location>
        <position position="191"/>
    </location>
</feature>
<keyword evidence="2 7" id="KW-0812">Transmembrane</keyword>
<evidence type="ECO:0000256" key="1">
    <source>
        <dbReference type="ARBA" id="ARBA00010877"/>
    </source>
</evidence>
<evidence type="ECO:0000313" key="9">
    <source>
        <dbReference type="EMBL" id="KAJ1974521.1"/>
    </source>
</evidence>
<dbReference type="AlphaFoldDB" id="A0A9W8EAX4"/>
<dbReference type="InterPro" id="IPR019133">
    <property type="entry name" value="MIC60"/>
</dbReference>
<dbReference type="GO" id="GO:0005743">
    <property type="term" value="C:mitochondrial inner membrane"/>
    <property type="evidence" value="ECO:0007669"/>
    <property type="project" value="UniProtKB-SubCell"/>
</dbReference>
<accession>A0A9W8EAX4</accession>
<keyword evidence="3 7" id="KW-0999">Mitochondrion inner membrane</keyword>
<sequence>MLGTAATARSALHVRRVASPASSGYHHLLRASLRRLSTEPPTGSPRTTANFPPRPVGVDPPRPAKRASKFKWTLVSTLVGGVAYYGAACYASSDPEFEKTFVDYAPGGDHIVRTIRKRDGNYLFALLDLGEESYAGVKHWYQKSEARLEELLGDPKPLPSDQKTADKSEPTKTSTPAPSTPLPRADLTTKP</sequence>
<gene>
    <name evidence="9" type="ORF">H4R34_004688</name>
</gene>
<dbReference type="Proteomes" id="UP001151582">
    <property type="component" value="Unassembled WGS sequence"/>
</dbReference>
<comment type="subunit">
    <text evidence="7">Component of the mitochondrial contact site and cristae organizing system (MICOS) complex.</text>
</comment>
<evidence type="ECO:0000313" key="10">
    <source>
        <dbReference type="Proteomes" id="UP001151582"/>
    </source>
</evidence>
<dbReference type="Pfam" id="PF09731">
    <property type="entry name" value="Mitofilin"/>
    <property type="match status" value="1"/>
</dbReference>
<keyword evidence="4" id="KW-1133">Transmembrane helix</keyword>